<gene>
    <name evidence="3" type="ORF">MBSD_n0432</name>
</gene>
<keyword evidence="3" id="KW-0418">Kinase</keyword>
<name>A0A0K8QJX9_9GAMM</name>
<feature type="domain" description="AAA+ ATPase" evidence="2">
    <location>
        <begin position="30"/>
        <end position="269"/>
    </location>
</feature>
<evidence type="ECO:0000313" key="4">
    <source>
        <dbReference type="Proteomes" id="UP000253740"/>
    </source>
</evidence>
<feature type="region of interest" description="Disordered" evidence="1">
    <location>
        <begin position="283"/>
        <end position="306"/>
    </location>
</feature>
<dbReference type="Proteomes" id="UP000253740">
    <property type="component" value="Unassembled WGS sequence"/>
</dbReference>
<dbReference type="GO" id="GO:0016301">
    <property type="term" value="F:kinase activity"/>
    <property type="evidence" value="ECO:0007669"/>
    <property type="project" value="UniProtKB-KW"/>
</dbReference>
<protein>
    <submittedName>
        <fullName evidence="3">Putative kinase</fullName>
    </submittedName>
</protein>
<dbReference type="AlphaFoldDB" id="A0A0K8QJX9"/>
<keyword evidence="3" id="KW-0808">Transferase</keyword>
<keyword evidence="4" id="KW-1185">Reference proteome</keyword>
<evidence type="ECO:0000313" key="3">
    <source>
        <dbReference type="EMBL" id="GAP65143.1"/>
    </source>
</evidence>
<dbReference type="SUPFAM" id="SSF52540">
    <property type="entry name" value="P-loop containing nucleoside triphosphate hydrolases"/>
    <property type="match status" value="1"/>
</dbReference>
<organism evidence="3">
    <name type="scientific">Mizugakiibacter sediminis</name>
    <dbReference type="NCBI Taxonomy" id="1475481"/>
    <lineage>
        <taxon>Bacteria</taxon>
        <taxon>Pseudomonadati</taxon>
        <taxon>Pseudomonadota</taxon>
        <taxon>Gammaproteobacteria</taxon>
        <taxon>Lysobacterales</taxon>
        <taxon>Rhodanobacteraceae</taxon>
        <taxon>Mizugakiibacter</taxon>
    </lineage>
</organism>
<accession>A0A0K8QJX9</accession>
<dbReference type="PANTHER" id="PTHR10285">
    <property type="entry name" value="URIDINE KINASE"/>
    <property type="match status" value="1"/>
</dbReference>
<dbReference type="SMART" id="SM00382">
    <property type="entry name" value="AAA"/>
    <property type="match status" value="1"/>
</dbReference>
<dbReference type="RefSeq" id="WP_237071725.1">
    <property type="nucleotide sequence ID" value="NZ_DF970151.1"/>
</dbReference>
<feature type="compositionally biased region" description="Pro residues" evidence="1">
    <location>
        <begin position="294"/>
        <end position="306"/>
    </location>
</feature>
<dbReference type="InterPro" id="IPR027417">
    <property type="entry name" value="P-loop_NTPase"/>
</dbReference>
<dbReference type="EMBL" id="DF970151">
    <property type="protein sequence ID" value="GAP65143.1"/>
    <property type="molecule type" value="Genomic_DNA"/>
</dbReference>
<proteinExistence type="predicted"/>
<reference evidence="3" key="1">
    <citation type="submission" date="2015-08" db="EMBL/GenBank/DDBJ databases">
        <title>Complete DNA Sequence of Pseudomonas syringae pv. actinidiae, the Causal Agent of Kiwifruit Canker Disease.</title>
        <authorList>
            <person name="Rikkerink E.H.A."/>
            <person name="Fineran P.C."/>
        </authorList>
    </citation>
    <scope>NUCLEOTIDE SEQUENCE</scope>
    <source>
        <strain evidence="3">SkMP5</strain>
    </source>
</reference>
<evidence type="ECO:0000256" key="1">
    <source>
        <dbReference type="SAM" id="MobiDB-lite"/>
    </source>
</evidence>
<dbReference type="Gene3D" id="3.40.50.300">
    <property type="entry name" value="P-loop containing nucleotide triphosphate hydrolases"/>
    <property type="match status" value="1"/>
</dbReference>
<sequence length="306" mass="34099">MIGGDASTGPAALAAPLLRYYAARIARARRPFVLGISGLQGSGKSTLARALLREARRRGLSAVALSLDDVYHGRRARAALARRVHPLFATRGVPGTHDLALLTRTLEALARASPRRPARLPRFDKGRDTRKPPSHWPRVARAPDLIVLEGWCLGLRPQRAQALSVPVNALERREDADGRWRRAVDRALRAYQPLWRRLHALVLLAAPSFAVVRRWRGEQERALRRRGAPRAMDAAALDRFIAHYERLGRHALATLPPRADVRIELDAARRVLRAFGTSCRPRGMDRSIPGIKPARPPPPCRRPAPR</sequence>
<dbReference type="InterPro" id="IPR003593">
    <property type="entry name" value="AAA+_ATPase"/>
</dbReference>
<evidence type="ECO:0000259" key="2">
    <source>
        <dbReference type="SMART" id="SM00382"/>
    </source>
</evidence>